<reference evidence="2" key="1">
    <citation type="journal article" date="2002" name="Nature">
        <title>The genome sequence and structure of rice chromosome 1.</title>
        <authorList>
            <person name="Sasaki T."/>
            <person name="Matsumoto T."/>
            <person name="Yamamoto K."/>
            <person name="Sakata K."/>
            <person name="Baba T."/>
            <person name="Katayose Y."/>
            <person name="Wu J."/>
            <person name="Niimura Y."/>
            <person name="Cheng Z."/>
            <person name="Nagamura Y."/>
            <person name="Antonio B.A."/>
            <person name="Kanamori H."/>
            <person name="Hosokawa S."/>
            <person name="Masukawa M."/>
            <person name="Arikawa K."/>
            <person name="Chiden Y."/>
            <person name="Hayashi M."/>
            <person name="Okamoto M."/>
            <person name="Ando T."/>
            <person name="Aoki H."/>
            <person name="Arita K."/>
            <person name="Hamada M."/>
            <person name="Harada C."/>
            <person name="Hijishita S."/>
            <person name="Honda M."/>
            <person name="Ichikawa Y."/>
            <person name="Idonuma A."/>
            <person name="Iijima M."/>
            <person name="Ikeda M."/>
            <person name="Ikeno M."/>
            <person name="Itoh S."/>
            <person name="Itoh T."/>
            <person name="Itoh Y."/>
            <person name="Itoh Y."/>
            <person name="Iwabuchi A."/>
            <person name="Kamiya K."/>
            <person name="Karasawa W."/>
            <person name="Katagiri S."/>
            <person name="Kikuta A."/>
            <person name="Kobayashi N."/>
            <person name="Kono I."/>
            <person name="Machita K."/>
            <person name="Maehara T."/>
            <person name="Mizuno H."/>
            <person name="Mizubayashi T."/>
            <person name="Mukai Y."/>
            <person name="Nagasaki H."/>
            <person name="Nakashima M."/>
            <person name="Nakama Y."/>
            <person name="Nakamichi Y."/>
            <person name="Nakamura M."/>
            <person name="Namiki N."/>
            <person name="Negishi M."/>
            <person name="Ohta I."/>
            <person name="Ono N."/>
            <person name="Saji S."/>
            <person name="Sakai K."/>
            <person name="Shibata M."/>
            <person name="Shimokawa T."/>
            <person name="Shomura A."/>
            <person name="Song J."/>
            <person name="Takazaki Y."/>
            <person name="Terasawa K."/>
            <person name="Tsuji K."/>
            <person name="Waki K."/>
            <person name="Yamagata H."/>
            <person name="Yamane H."/>
            <person name="Yoshiki S."/>
            <person name="Yoshihara R."/>
            <person name="Yukawa K."/>
            <person name="Zhong H."/>
            <person name="Iwama H."/>
            <person name="Endo T."/>
            <person name="Ito H."/>
            <person name="Hahn J.H."/>
            <person name="Kim H.I."/>
            <person name="Eun M.Y."/>
            <person name="Yano M."/>
            <person name="Jiang J."/>
            <person name="Gojobori T."/>
        </authorList>
    </citation>
    <scope>NUCLEOTIDE SEQUENCE [LARGE SCALE GENOMIC DNA]</scope>
</reference>
<dbReference type="AlphaFoldDB" id="Q94J14"/>
<dbReference type="EMBL" id="AP003076">
    <property type="protein sequence ID" value="BAB56049.1"/>
    <property type="molecule type" value="Genomic_DNA"/>
</dbReference>
<sequence>MKLDVVVTSAIKLALKKNQRMDPNAKDLANALLSVWWRTAVAQCVAPHTGTGNAKRNGSSMGAEPPRSNRLLQQSGIHRTNPFDPPPHGSPAP</sequence>
<protein>
    <submittedName>
        <fullName evidence="2">Uncharacterized protein</fullName>
    </submittedName>
</protein>
<evidence type="ECO:0000313" key="2">
    <source>
        <dbReference type="EMBL" id="BAB56049.1"/>
    </source>
</evidence>
<organism evidence="2">
    <name type="scientific">Oryza sativa subsp. japonica</name>
    <name type="common">Rice</name>
    <dbReference type="NCBI Taxonomy" id="39947"/>
    <lineage>
        <taxon>Eukaryota</taxon>
        <taxon>Viridiplantae</taxon>
        <taxon>Streptophyta</taxon>
        <taxon>Embryophyta</taxon>
        <taxon>Tracheophyta</taxon>
        <taxon>Spermatophyta</taxon>
        <taxon>Magnoliopsida</taxon>
        <taxon>Liliopsida</taxon>
        <taxon>Poales</taxon>
        <taxon>Poaceae</taxon>
        <taxon>BOP clade</taxon>
        <taxon>Oryzoideae</taxon>
        <taxon>Oryzeae</taxon>
        <taxon>Oryzinae</taxon>
        <taxon>Oryza</taxon>
        <taxon>Oryza sativa</taxon>
    </lineage>
</organism>
<accession>Q94J14</accession>
<dbReference type="Proteomes" id="UP000817658">
    <property type="component" value="Chromosome 1"/>
</dbReference>
<feature type="compositionally biased region" description="Polar residues" evidence="1">
    <location>
        <begin position="50"/>
        <end position="60"/>
    </location>
</feature>
<gene>
    <name evidence="2" type="primary">P0481E12.42</name>
</gene>
<name>Q94J14_ORYSJ</name>
<feature type="region of interest" description="Disordered" evidence="1">
    <location>
        <begin position="47"/>
        <end position="93"/>
    </location>
</feature>
<evidence type="ECO:0000256" key="1">
    <source>
        <dbReference type="SAM" id="MobiDB-lite"/>
    </source>
</evidence>
<proteinExistence type="predicted"/>
<feature type="compositionally biased region" description="Pro residues" evidence="1">
    <location>
        <begin position="83"/>
        <end position="93"/>
    </location>
</feature>